<feature type="signal peptide" evidence="1">
    <location>
        <begin position="1"/>
        <end position="24"/>
    </location>
</feature>
<dbReference type="Pfam" id="PF17963">
    <property type="entry name" value="Big_9"/>
    <property type="match status" value="3"/>
</dbReference>
<dbReference type="Gene3D" id="2.60.40.2810">
    <property type="match status" value="1"/>
</dbReference>
<keyword evidence="1" id="KW-0732">Signal</keyword>
<dbReference type="Gene3D" id="2.130.10.10">
    <property type="entry name" value="YVTN repeat-like/Quinoprotein amine dehydrogenase"/>
    <property type="match status" value="1"/>
</dbReference>
<dbReference type="InterPro" id="IPR013783">
    <property type="entry name" value="Ig-like_fold"/>
</dbReference>
<evidence type="ECO:0000313" key="4">
    <source>
        <dbReference type="Proteomes" id="UP001589813"/>
    </source>
</evidence>
<dbReference type="InterPro" id="IPR036116">
    <property type="entry name" value="FN3_sf"/>
</dbReference>
<dbReference type="Gene3D" id="2.60.40.10">
    <property type="entry name" value="Immunoglobulins"/>
    <property type="match status" value="1"/>
</dbReference>
<comment type="caution">
    <text evidence="3">The sequence shown here is derived from an EMBL/GenBank/DDBJ whole genome shotgun (WGS) entry which is preliminary data.</text>
</comment>
<dbReference type="SMART" id="SM00060">
    <property type="entry name" value="FN3"/>
    <property type="match status" value="1"/>
</dbReference>
<dbReference type="SUPFAM" id="SSF63829">
    <property type="entry name" value="Calcium-dependent phosphotriesterase"/>
    <property type="match status" value="1"/>
</dbReference>
<evidence type="ECO:0000256" key="1">
    <source>
        <dbReference type="SAM" id="SignalP"/>
    </source>
</evidence>
<dbReference type="InterPro" id="IPR003961">
    <property type="entry name" value="FN3_dom"/>
</dbReference>
<dbReference type="Proteomes" id="UP001589813">
    <property type="component" value="Unassembled WGS sequence"/>
</dbReference>
<keyword evidence="4" id="KW-1185">Reference proteome</keyword>
<dbReference type="InterPro" id="IPR015943">
    <property type="entry name" value="WD40/YVTN_repeat-like_dom_sf"/>
</dbReference>
<dbReference type="NCBIfam" id="NF012211">
    <property type="entry name" value="tand_rpt_95"/>
    <property type="match status" value="3"/>
</dbReference>
<feature type="domain" description="Fibronectin type-III" evidence="2">
    <location>
        <begin position="130"/>
        <end position="227"/>
    </location>
</feature>
<dbReference type="CDD" id="cd00063">
    <property type="entry name" value="FN3"/>
    <property type="match status" value="1"/>
</dbReference>
<dbReference type="Gene3D" id="2.60.40.3440">
    <property type="match status" value="2"/>
</dbReference>
<evidence type="ECO:0000313" key="3">
    <source>
        <dbReference type="EMBL" id="MFC0049864.1"/>
    </source>
</evidence>
<dbReference type="SUPFAM" id="SSF49265">
    <property type="entry name" value="Fibronectin type III"/>
    <property type="match status" value="1"/>
</dbReference>
<dbReference type="PROSITE" id="PS50853">
    <property type="entry name" value="FN3"/>
    <property type="match status" value="1"/>
</dbReference>
<gene>
    <name evidence="3" type="ORF">ACFFJP_16305</name>
</gene>
<name>A0ABV6BG63_9GAMM</name>
<accession>A0ABV6BG63</accession>
<protein>
    <submittedName>
        <fullName evidence="3">Ig-like domain-containing protein</fullName>
    </submittedName>
</protein>
<organism evidence="3 4">
    <name type="scientific">Rheinheimera tilapiae</name>
    <dbReference type="NCBI Taxonomy" id="875043"/>
    <lineage>
        <taxon>Bacteria</taxon>
        <taxon>Pseudomonadati</taxon>
        <taxon>Pseudomonadota</taxon>
        <taxon>Gammaproteobacteria</taxon>
        <taxon>Chromatiales</taxon>
        <taxon>Chromatiaceae</taxon>
        <taxon>Rheinheimera</taxon>
    </lineage>
</organism>
<dbReference type="EMBL" id="JBHLXP010000004">
    <property type="protein sequence ID" value="MFC0049864.1"/>
    <property type="molecule type" value="Genomic_DNA"/>
</dbReference>
<evidence type="ECO:0000259" key="2">
    <source>
        <dbReference type="PROSITE" id="PS50853"/>
    </source>
</evidence>
<proteinExistence type="predicted"/>
<reference evidence="3 4" key="1">
    <citation type="submission" date="2024-09" db="EMBL/GenBank/DDBJ databases">
        <authorList>
            <person name="Sun Q."/>
            <person name="Mori K."/>
        </authorList>
    </citation>
    <scope>NUCLEOTIDE SEQUENCE [LARGE SCALE GENOMIC DNA]</scope>
    <source>
        <strain evidence="3 4">KCTC 23315</strain>
    </source>
</reference>
<dbReference type="RefSeq" id="WP_377246532.1">
    <property type="nucleotide sequence ID" value="NZ_JBHLXP010000004.1"/>
</dbReference>
<feature type="chain" id="PRO_5046437315" evidence="1">
    <location>
        <begin position="25"/>
        <end position="957"/>
    </location>
</feature>
<sequence>MLTIHRVICQILWGTLLFAASAQAADSSGRFIQPKPASAIAGALLVSVQAQDTDGLARVFIRNNQNPHQLELCSAVRPCAGNDFSVTLGNVDPATFGVSPGLLQLQLWVTDSGGNSNAVASVSVNWQPPGVSNLKAQRSADGVTLNISWDPAPGVLRYNLYLASVSGVNRSNYRQLPDGQARLAVKDPAEKFSGLNPAKAYYLLVTAIKGSGESILAGEILIPTPQAPNQPPQAVADNYRTIANVALQVDAAKGLLANDTDPDNDALRANPTPLTAPQSGTLTLATDGSFRYVPNQNFNGTDNFVYQVSDGKGGSAQATVSIVVTAAPNNPPVAVADSYSATSNQTLQVSAAQGVLSNDTDPDNDALTVNTTPLTPPQSGTLTLAANGSFSYVPNQNFTGTDSFTYQITDGKGATAQATVSLQVNLAITNITGNSLNMTGEFLYIGQGEDPAGSQIGTGLYRIGDCIQLVDTRCSMQGRYVEAAQSGHVPGQQGNYTFVMSYPGVAATPVLARSVSANSNSLQFIATGQARFELSLFPDSGGKFSGVYPATPFNDSLNFGAFIQASASCSGLPAGLPCSIGQVGRVAGAQIQAPLDRLSFTIPGSALDNPGPVPPTANADQYVATAGQTLNVAAPGVLTNDLEAKALRQGNQLAIRHSLNPGLGSLVGLSINEYQQDLYLYPAFAAAVQLIDRLGVSQGSLPMQGEPANDVDLDITAQAFVLKDSQIPQGSLLIFNGETNATEIYAVNPATGALLARLDTSFGASHVVGGAYNPVSRTLWLLQDNVPAAGVGNVVAQIDPITGQVLSSFNLLTAQHSYGVSFGDLHINPNNGNILLVSSIQSAMAEFDRTGKLLRLLQLPAGISSISGLAISADGARLWLASTNGEVHELGFANQGVVPTLTVALLSGPANGSVILRPDGSFSYTPNGGFSGQDSFTYQLSGAFGGISQNTVVINVQ</sequence>